<gene>
    <name evidence="7" type="ORF">SELMODRAFT_68704</name>
</gene>
<dbReference type="OrthoDB" id="2013402at2759"/>
<name>D8RAN7_SELML</name>
<accession>D8RAN7</accession>
<dbReference type="GO" id="GO:0016655">
    <property type="term" value="F:oxidoreductase activity, acting on NAD(P)H, quinone or similar compound as acceptor"/>
    <property type="evidence" value="ECO:0007669"/>
    <property type="project" value="InterPro"/>
</dbReference>
<evidence type="ECO:0000256" key="2">
    <source>
        <dbReference type="ARBA" id="ARBA00022857"/>
    </source>
</evidence>
<dbReference type="GO" id="GO:0016020">
    <property type="term" value="C:membrane"/>
    <property type="evidence" value="ECO:0007669"/>
    <property type="project" value="InterPro"/>
</dbReference>
<dbReference type="InterPro" id="IPR020874">
    <property type="entry name" value="NAD(P)H-quinone_OxRdtase_su_N"/>
</dbReference>
<protein>
    <recommendedName>
        <fullName evidence="9">NAD(P)H-quinone oxidoreductase subunit N, chloroplastic</fullName>
    </recommendedName>
</protein>
<dbReference type="Pfam" id="PF11909">
    <property type="entry name" value="NdhN"/>
    <property type="match status" value="1"/>
</dbReference>
<dbReference type="Proteomes" id="UP000001514">
    <property type="component" value="Unassembled WGS sequence"/>
</dbReference>
<dbReference type="PANTHER" id="PTHR35515:SF1">
    <property type="entry name" value="NAD(P)H-QUINONE OXIDOREDUCTASE SUBUNIT N, CHLOROPLASTIC"/>
    <property type="match status" value="1"/>
</dbReference>
<proteinExistence type="predicted"/>
<reference evidence="7 8" key="1">
    <citation type="journal article" date="2011" name="Science">
        <title>The Selaginella genome identifies genetic changes associated with the evolution of vascular plants.</title>
        <authorList>
            <person name="Banks J.A."/>
            <person name="Nishiyama T."/>
            <person name="Hasebe M."/>
            <person name="Bowman J.L."/>
            <person name="Gribskov M."/>
            <person name="dePamphilis C."/>
            <person name="Albert V.A."/>
            <person name="Aono N."/>
            <person name="Aoyama T."/>
            <person name="Ambrose B.A."/>
            <person name="Ashton N.W."/>
            <person name="Axtell M.J."/>
            <person name="Barker E."/>
            <person name="Barker M.S."/>
            <person name="Bennetzen J.L."/>
            <person name="Bonawitz N.D."/>
            <person name="Chapple C."/>
            <person name="Cheng C."/>
            <person name="Correa L.G."/>
            <person name="Dacre M."/>
            <person name="DeBarry J."/>
            <person name="Dreyer I."/>
            <person name="Elias M."/>
            <person name="Engstrom E.M."/>
            <person name="Estelle M."/>
            <person name="Feng L."/>
            <person name="Finet C."/>
            <person name="Floyd S.K."/>
            <person name="Frommer W.B."/>
            <person name="Fujita T."/>
            <person name="Gramzow L."/>
            <person name="Gutensohn M."/>
            <person name="Harholt J."/>
            <person name="Hattori M."/>
            <person name="Heyl A."/>
            <person name="Hirai T."/>
            <person name="Hiwatashi Y."/>
            <person name="Ishikawa M."/>
            <person name="Iwata M."/>
            <person name="Karol K.G."/>
            <person name="Koehler B."/>
            <person name="Kolukisaoglu U."/>
            <person name="Kubo M."/>
            <person name="Kurata T."/>
            <person name="Lalonde S."/>
            <person name="Li K."/>
            <person name="Li Y."/>
            <person name="Litt A."/>
            <person name="Lyons E."/>
            <person name="Manning G."/>
            <person name="Maruyama T."/>
            <person name="Michael T.P."/>
            <person name="Mikami K."/>
            <person name="Miyazaki S."/>
            <person name="Morinaga S."/>
            <person name="Murata T."/>
            <person name="Mueller-Roeber B."/>
            <person name="Nelson D.R."/>
            <person name="Obara M."/>
            <person name="Oguri Y."/>
            <person name="Olmstead R.G."/>
            <person name="Onodera N."/>
            <person name="Petersen B.L."/>
            <person name="Pils B."/>
            <person name="Prigge M."/>
            <person name="Rensing S.A."/>
            <person name="Riano-Pachon D.M."/>
            <person name="Roberts A.W."/>
            <person name="Sato Y."/>
            <person name="Scheller H.V."/>
            <person name="Schulz B."/>
            <person name="Schulz C."/>
            <person name="Shakirov E.V."/>
            <person name="Shibagaki N."/>
            <person name="Shinohara N."/>
            <person name="Shippen D.E."/>
            <person name="Soerensen I."/>
            <person name="Sotooka R."/>
            <person name="Sugimoto N."/>
            <person name="Sugita M."/>
            <person name="Sumikawa N."/>
            <person name="Tanurdzic M."/>
            <person name="Theissen G."/>
            <person name="Ulvskov P."/>
            <person name="Wakazuki S."/>
            <person name="Weng J.K."/>
            <person name="Willats W.W."/>
            <person name="Wipf D."/>
            <person name="Wolf P.G."/>
            <person name="Yang L."/>
            <person name="Zimmer A.D."/>
            <person name="Zhu Q."/>
            <person name="Mitros T."/>
            <person name="Hellsten U."/>
            <person name="Loque D."/>
            <person name="Otillar R."/>
            <person name="Salamov A."/>
            <person name="Schmutz J."/>
            <person name="Shapiro H."/>
            <person name="Lindquist E."/>
            <person name="Lucas S."/>
            <person name="Rokhsar D."/>
            <person name="Grigoriev I.V."/>
        </authorList>
    </citation>
    <scope>NUCLEOTIDE SEQUENCE [LARGE SCALE GENOMIC DNA]</scope>
</reference>
<feature type="non-terminal residue" evidence="7">
    <location>
        <position position="155"/>
    </location>
</feature>
<keyword evidence="3" id="KW-0618">Plastoquinone</keyword>
<organism evidence="8">
    <name type="scientific">Selaginella moellendorffii</name>
    <name type="common">Spikemoss</name>
    <dbReference type="NCBI Taxonomy" id="88036"/>
    <lineage>
        <taxon>Eukaryota</taxon>
        <taxon>Viridiplantae</taxon>
        <taxon>Streptophyta</taxon>
        <taxon>Embryophyta</taxon>
        <taxon>Tracheophyta</taxon>
        <taxon>Lycopodiopsida</taxon>
        <taxon>Selaginellales</taxon>
        <taxon>Selaginellaceae</taxon>
        <taxon>Selaginella</taxon>
    </lineage>
</organism>
<keyword evidence="8" id="KW-1185">Reference proteome</keyword>
<dbReference type="KEGG" id="smo:SELMODRAFT_68704"/>
<keyword evidence="2" id="KW-0521">NADP</keyword>
<evidence type="ECO:0000256" key="3">
    <source>
        <dbReference type="ARBA" id="ARBA00022957"/>
    </source>
</evidence>
<evidence type="ECO:0008006" key="9">
    <source>
        <dbReference type="Google" id="ProtNLM"/>
    </source>
</evidence>
<evidence type="ECO:0000256" key="5">
    <source>
        <dbReference type="ARBA" id="ARBA00023027"/>
    </source>
</evidence>
<feature type="non-terminal residue" evidence="7">
    <location>
        <position position="1"/>
    </location>
</feature>
<dbReference type="Gramene" id="EFJ30349">
    <property type="protein sequence ID" value="EFJ30349"/>
    <property type="gene ID" value="SELMODRAFT_68704"/>
</dbReference>
<dbReference type="HOGENOM" id="CLU_087432_0_0_1"/>
<dbReference type="PANTHER" id="PTHR35515">
    <property type="entry name" value="NAD(P)H-QUINONE OXIDOREDUCTASE SUBUNIT N, CHLOROPLASTIC"/>
    <property type="match status" value="1"/>
</dbReference>
<dbReference type="InParanoid" id="D8RAN7"/>
<evidence type="ECO:0000313" key="7">
    <source>
        <dbReference type="EMBL" id="EFJ30349.1"/>
    </source>
</evidence>
<keyword evidence="4" id="KW-1278">Translocase</keyword>
<keyword evidence="1" id="KW-0874">Quinone</keyword>
<evidence type="ECO:0000256" key="6">
    <source>
        <dbReference type="ARBA" id="ARBA00023136"/>
    </source>
</evidence>
<keyword evidence="6" id="KW-0472">Membrane</keyword>
<evidence type="ECO:0000313" key="8">
    <source>
        <dbReference type="Proteomes" id="UP000001514"/>
    </source>
</evidence>
<dbReference type="FunCoup" id="D8RAN7">
    <property type="interactions" value="1222"/>
</dbReference>
<dbReference type="AlphaFoldDB" id="D8RAN7"/>
<evidence type="ECO:0000256" key="4">
    <source>
        <dbReference type="ARBA" id="ARBA00022967"/>
    </source>
</evidence>
<sequence length="155" mass="17637">ISDYIGGDLLRFDRGKFYKDVEKFGSIAIYPPPEGGYEGRYANKLQMEGYHIMAMSAKGLGDLESYLTKVHGVRPPHLGKQAISVWYFPPEIDYRLSMLPEDCKGLVLWLLECEVLSKAELQFLTLLPALRPKVRVIAECGGWRKFVWTPLKNIA</sequence>
<dbReference type="STRING" id="88036.D8RAN7"/>
<evidence type="ECO:0000256" key="1">
    <source>
        <dbReference type="ARBA" id="ARBA00022719"/>
    </source>
</evidence>
<keyword evidence="5" id="KW-0520">NAD</keyword>
<dbReference type="EMBL" id="GL377575">
    <property type="protein sequence ID" value="EFJ30349.1"/>
    <property type="molecule type" value="Genomic_DNA"/>
</dbReference>
<dbReference type="GO" id="GO:0048038">
    <property type="term" value="F:quinone binding"/>
    <property type="evidence" value="ECO:0007669"/>
    <property type="project" value="UniProtKB-KW"/>
</dbReference>